<protein>
    <submittedName>
        <fullName evidence="2">Uncharacterized protein</fullName>
    </submittedName>
</protein>
<dbReference type="EMBL" id="GU943150">
    <property type="protein sequence ID" value="ADD96604.1"/>
    <property type="molecule type" value="Genomic_DNA"/>
</dbReference>
<sequence>MSCLDGVKLNDDQKHGEGSQAGEGKWDFTIKAPSKEDENKANNAQQEENAGLRWGEKGHETNGSEGEGVQTKRGSPPIDLFNVF</sequence>
<dbReference type="AlphaFoldDB" id="D6PLK3"/>
<evidence type="ECO:0000313" key="2">
    <source>
        <dbReference type="EMBL" id="ADD96604.1"/>
    </source>
</evidence>
<accession>D6PLK3</accession>
<proteinExistence type="predicted"/>
<reference evidence="2" key="1">
    <citation type="journal article" date="2010" name="ISME J.">
        <title>Metagenome of the Mediterranean deep chlorophyll maximum studied by direct and fosmid library 454 pyrosequencing.</title>
        <authorList>
            <person name="Ghai R."/>
            <person name="Martin-Cuadrado A.B."/>
            <person name="Molto A.G."/>
            <person name="Heredia I.G."/>
            <person name="Cabrera R."/>
            <person name="Martin J."/>
            <person name="Verdu M."/>
            <person name="Deschamps P."/>
            <person name="Moreira D."/>
            <person name="Lopez-Garcia P."/>
            <person name="Mira A."/>
            <person name="Rodriguez-Valera F."/>
        </authorList>
    </citation>
    <scope>NUCLEOTIDE SEQUENCE</scope>
</reference>
<evidence type="ECO:0000256" key="1">
    <source>
        <dbReference type="SAM" id="MobiDB-lite"/>
    </source>
</evidence>
<organism evidence="2">
    <name type="scientific">uncultured organism MedDCM-OCT-S11-C492</name>
    <dbReference type="NCBI Taxonomy" id="743663"/>
    <lineage>
        <taxon>unclassified sequences</taxon>
        <taxon>environmental samples</taxon>
    </lineage>
</organism>
<feature type="region of interest" description="Disordered" evidence="1">
    <location>
        <begin position="1"/>
        <end position="84"/>
    </location>
</feature>
<feature type="compositionally biased region" description="Basic and acidic residues" evidence="1">
    <location>
        <begin position="24"/>
        <end position="40"/>
    </location>
</feature>
<name>D6PLK3_9ZZZZ</name>
<feature type="compositionally biased region" description="Basic and acidic residues" evidence="1">
    <location>
        <begin position="8"/>
        <end position="17"/>
    </location>
</feature>